<sequence>MFCLKSKNHKMGFVMLFLLLLVLLLLSTTTPCKAAAGNKVRFERFKGGSYASEFKSSKFHGPGFQGNSEDKEGDQVFGADKRKVYTGPNPLHNR</sequence>
<dbReference type="GO" id="GO:0048731">
    <property type="term" value="P:system development"/>
    <property type="evidence" value="ECO:0007669"/>
    <property type="project" value="InterPro"/>
</dbReference>
<feature type="signal peptide" evidence="2">
    <location>
        <begin position="1"/>
        <end position="34"/>
    </location>
</feature>
<gene>
    <name evidence="3" type="ORF">VNO77_16980</name>
</gene>
<dbReference type="InterPro" id="IPR033249">
    <property type="entry name" value="CLE_plant"/>
</dbReference>
<name>A0AAN9QIB2_CANGL</name>
<reference evidence="3 4" key="1">
    <citation type="submission" date="2024-01" db="EMBL/GenBank/DDBJ databases">
        <title>The genomes of 5 underutilized Papilionoideae crops provide insights into root nodulation and disease resistanc.</title>
        <authorList>
            <person name="Jiang F."/>
        </authorList>
    </citation>
    <scope>NUCLEOTIDE SEQUENCE [LARGE SCALE GENOMIC DNA]</scope>
    <source>
        <strain evidence="3">LVBAO_FW01</strain>
        <tissue evidence="3">Leaves</tissue>
    </source>
</reference>
<feature type="compositionally biased region" description="Basic and acidic residues" evidence="1">
    <location>
        <begin position="68"/>
        <end position="83"/>
    </location>
</feature>
<protein>
    <submittedName>
        <fullName evidence="3">Uncharacterized protein</fullName>
    </submittedName>
</protein>
<accession>A0AAN9QIB2</accession>
<evidence type="ECO:0000313" key="3">
    <source>
        <dbReference type="EMBL" id="KAK7336439.1"/>
    </source>
</evidence>
<feature type="chain" id="PRO_5042975757" evidence="2">
    <location>
        <begin position="35"/>
        <end position="94"/>
    </location>
</feature>
<proteinExistence type="predicted"/>
<keyword evidence="2" id="KW-0732">Signal</keyword>
<dbReference type="PANTHER" id="PTHR34545">
    <property type="entry name" value="CLAVATA3/ESR (CLE)-RELATED PROTEIN 22"/>
    <property type="match status" value="1"/>
</dbReference>
<evidence type="ECO:0000256" key="2">
    <source>
        <dbReference type="SAM" id="SignalP"/>
    </source>
</evidence>
<dbReference type="AlphaFoldDB" id="A0AAN9QIB2"/>
<evidence type="ECO:0000256" key="1">
    <source>
        <dbReference type="SAM" id="MobiDB-lite"/>
    </source>
</evidence>
<comment type="caution">
    <text evidence="3">The sequence shown here is derived from an EMBL/GenBank/DDBJ whole genome shotgun (WGS) entry which is preliminary data.</text>
</comment>
<dbReference type="PANTHER" id="PTHR34545:SF8">
    <property type="entry name" value="CLAVATA3_ESR (CLE)-RELATED PROTEIN 21"/>
    <property type="match status" value="1"/>
</dbReference>
<evidence type="ECO:0000313" key="4">
    <source>
        <dbReference type="Proteomes" id="UP001367508"/>
    </source>
</evidence>
<keyword evidence="4" id="KW-1185">Reference proteome</keyword>
<organism evidence="3 4">
    <name type="scientific">Canavalia gladiata</name>
    <name type="common">Sword bean</name>
    <name type="synonym">Dolichos gladiatus</name>
    <dbReference type="NCBI Taxonomy" id="3824"/>
    <lineage>
        <taxon>Eukaryota</taxon>
        <taxon>Viridiplantae</taxon>
        <taxon>Streptophyta</taxon>
        <taxon>Embryophyta</taxon>
        <taxon>Tracheophyta</taxon>
        <taxon>Spermatophyta</taxon>
        <taxon>Magnoliopsida</taxon>
        <taxon>eudicotyledons</taxon>
        <taxon>Gunneridae</taxon>
        <taxon>Pentapetalae</taxon>
        <taxon>rosids</taxon>
        <taxon>fabids</taxon>
        <taxon>Fabales</taxon>
        <taxon>Fabaceae</taxon>
        <taxon>Papilionoideae</taxon>
        <taxon>50 kb inversion clade</taxon>
        <taxon>NPAAA clade</taxon>
        <taxon>indigoferoid/millettioid clade</taxon>
        <taxon>Phaseoleae</taxon>
        <taxon>Canavalia</taxon>
    </lineage>
</organism>
<dbReference type="Proteomes" id="UP001367508">
    <property type="component" value="Unassembled WGS sequence"/>
</dbReference>
<dbReference type="EMBL" id="JAYMYQ010000004">
    <property type="protein sequence ID" value="KAK7336439.1"/>
    <property type="molecule type" value="Genomic_DNA"/>
</dbReference>
<feature type="region of interest" description="Disordered" evidence="1">
    <location>
        <begin position="57"/>
        <end position="94"/>
    </location>
</feature>